<evidence type="ECO:0000313" key="17">
    <source>
        <dbReference type="Proteomes" id="UP000694427"/>
    </source>
</evidence>
<reference evidence="16" key="1">
    <citation type="submission" date="2025-08" db="UniProtKB">
        <authorList>
            <consortium name="Ensembl"/>
        </authorList>
    </citation>
    <scope>IDENTIFICATION</scope>
</reference>
<dbReference type="GO" id="GO:0010604">
    <property type="term" value="P:positive regulation of macromolecule metabolic process"/>
    <property type="evidence" value="ECO:0007669"/>
    <property type="project" value="UniProtKB-ARBA"/>
</dbReference>
<evidence type="ECO:0000256" key="8">
    <source>
        <dbReference type="ARBA" id="ARBA00023242"/>
    </source>
</evidence>
<dbReference type="Proteomes" id="UP000694427">
    <property type="component" value="Unplaced"/>
</dbReference>
<dbReference type="AlphaFoldDB" id="A0A8C1MI03"/>
<keyword evidence="3" id="KW-0488">Methylation</keyword>
<organism evidence="16 17">
    <name type="scientific">Cyprinus carpio</name>
    <name type="common">Common carp</name>
    <dbReference type="NCBI Taxonomy" id="7962"/>
    <lineage>
        <taxon>Eukaryota</taxon>
        <taxon>Metazoa</taxon>
        <taxon>Chordata</taxon>
        <taxon>Craniata</taxon>
        <taxon>Vertebrata</taxon>
        <taxon>Euteleostomi</taxon>
        <taxon>Actinopterygii</taxon>
        <taxon>Neopterygii</taxon>
        <taxon>Teleostei</taxon>
        <taxon>Ostariophysi</taxon>
        <taxon>Cypriniformes</taxon>
        <taxon>Cyprinidae</taxon>
        <taxon>Cyprininae</taxon>
        <taxon>Cyprinus</taxon>
    </lineage>
</organism>
<evidence type="ECO:0000256" key="9">
    <source>
        <dbReference type="ARBA" id="ARBA00073021"/>
    </source>
</evidence>
<evidence type="ECO:0000256" key="6">
    <source>
        <dbReference type="ARBA" id="ARBA00023054"/>
    </source>
</evidence>
<evidence type="ECO:0000256" key="10">
    <source>
        <dbReference type="ARBA" id="ARBA00075165"/>
    </source>
</evidence>
<feature type="coiled-coil region" evidence="13">
    <location>
        <begin position="386"/>
        <end position="496"/>
    </location>
</feature>
<evidence type="ECO:0000256" key="7">
    <source>
        <dbReference type="ARBA" id="ARBA00023198"/>
    </source>
</evidence>
<feature type="region of interest" description="Disordered" evidence="14">
    <location>
        <begin position="229"/>
        <end position="270"/>
    </location>
</feature>
<feature type="region of interest" description="Disordered" evidence="14">
    <location>
        <begin position="561"/>
        <end position="601"/>
    </location>
</feature>
<keyword evidence="5" id="KW-0597">Phosphoprotein</keyword>
<evidence type="ECO:0000256" key="14">
    <source>
        <dbReference type="SAM" id="MobiDB-lite"/>
    </source>
</evidence>
<proteinExistence type="predicted"/>
<dbReference type="Pfam" id="PF16516">
    <property type="entry name" value="CC2-LZ"/>
    <property type="match status" value="1"/>
</dbReference>
<dbReference type="InterPro" id="IPR032419">
    <property type="entry name" value="CC2-LZ_dom"/>
</dbReference>
<evidence type="ECO:0000256" key="11">
    <source>
        <dbReference type="ARBA" id="ARBA00079468"/>
    </source>
</evidence>
<dbReference type="PANTHER" id="PTHR31882:SF3">
    <property type="entry name" value="TNFAIP3-INTERACTING PROTEIN 1"/>
    <property type="match status" value="1"/>
</dbReference>
<evidence type="ECO:0000256" key="2">
    <source>
        <dbReference type="ARBA" id="ARBA00004496"/>
    </source>
</evidence>
<reference evidence="16" key="2">
    <citation type="submission" date="2025-09" db="UniProtKB">
        <authorList>
            <consortium name="Ensembl"/>
        </authorList>
    </citation>
    <scope>IDENTIFICATION</scope>
</reference>
<protein>
    <recommendedName>
        <fullName evidence="9">TNFAIP3-interacting protein 1</fullName>
    </recommendedName>
    <alternativeName>
        <fullName evidence="11">A20-binding inhibitor of NF-kappa-B activation 1</fullName>
    </alternativeName>
    <alternativeName>
        <fullName evidence="12">Nef-associated factor 1</fullName>
    </alternativeName>
    <alternativeName>
        <fullName evidence="10">Virion-associated nuclear shuttling protein</fullName>
    </alternativeName>
</protein>
<evidence type="ECO:0000313" key="16">
    <source>
        <dbReference type="Ensembl" id="ENSCCRP00010077124.1"/>
    </source>
</evidence>
<feature type="region of interest" description="Disordered" evidence="14">
    <location>
        <begin position="506"/>
        <end position="530"/>
    </location>
</feature>
<dbReference type="PANTHER" id="PTHR31882">
    <property type="entry name" value="TNFAIP3-INTERACTING PROTEIN COILED COIL FAMILY MEMBER"/>
    <property type="match status" value="1"/>
</dbReference>
<dbReference type="GO" id="GO:0006357">
    <property type="term" value="P:regulation of transcription by RNA polymerase II"/>
    <property type="evidence" value="ECO:0007669"/>
    <property type="project" value="TreeGrafter"/>
</dbReference>
<keyword evidence="6 13" id="KW-0175">Coiled coil</keyword>
<evidence type="ECO:0000256" key="1">
    <source>
        <dbReference type="ARBA" id="ARBA00004123"/>
    </source>
</evidence>
<keyword evidence="17" id="KW-1185">Reference proteome</keyword>
<dbReference type="GO" id="GO:0005737">
    <property type="term" value="C:cytoplasm"/>
    <property type="evidence" value="ECO:0007669"/>
    <property type="project" value="UniProtKB-SubCell"/>
</dbReference>
<dbReference type="GO" id="GO:0043124">
    <property type="term" value="P:negative regulation of canonical NF-kappaB signal transduction"/>
    <property type="evidence" value="ECO:0007669"/>
    <property type="project" value="UniProtKB-ARBA"/>
</dbReference>
<evidence type="ECO:0000256" key="3">
    <source>
        <dbReference type="ARBA" id="ARBA00022481"/>
    </source>
</evidence>
<accession>A0A8C1MI03</accession>
<name>A0A8C1MI03_CYPCA</name>
<keyword evidence="7" id="KW-0395">Inflammatory response</keyword>
<keyword evidence="8" id="KW-0539">Nucleus</keyword>
<evidence type="ECO:0000256" key="12">
    <source>
        <dbReference type="ARBA" id="ARBA00081786"/>
    </source>
</evidence>
<dbReference type="GO" id="GO:0006954">
    <property type="term" value="P:inflammatory response"/>
    <property type="evidence" value="ECO:0007669"/>
    <property type="project" value="UniProtKB-KW"/>
</dbReference>
<keyword evidence="4" id="KW-0963">Cytoplasm</keyword>
<evidence type="ECO:0000256" key="5">
    <source>
        <dbReference type="ARBA" id="ARBA00022553"/>
    </source>
</evidence>
<sequence>MEGKGPYRIYDPGGSDCQVKDEASSLSYRKLLEENAVLRDRMKGLKSLGNLLEESQTEAAKLRKKVEELVRDNEALKSSTTSFASSLCMGTPVQTDTQEQVLQRCEFLCLQESSSEFEVVNMEEKTASETQTENMELASQLRRLESSFSVFTEESNPNQLLAHLGRMAVEFHHLSSKVQKNEQRTSFLQTLCEQLRQENSELRKKMEDDLQYRNRDLEQLRQENLKLKEQVSGGAQAVPTEHPSPKAEPVKEETTKTKSGKALEKTPSKTCDPEVYEKKIKLLEKQRKDVLEVNKQWDIQWNSMKTQFEQKITDLRQRLADSQKAVLELEAEREQRQRDYDKKLLLAKSKIDNVQGEKECLTSETCELKQKVRYLQDQLLPLTKQREYQEKEIQRLNRALEEALNLHSPSSTQPGMNLGEGVANLRQQELHTQIAVLKEQVKIFEEDFRKERSDRERMNEEKEDLRRQVERLQGQLTNLTNQLHQAQNECQRERAERCKLERLQMQHKQVNGQQERRTSDPTSGSANGPMSPPYCGPFVQVGHQGLEGWPIHFPPRMPNISTAPGRDFQPVNPGFPWQSSFPQPRGSRGQADTARPPPETAEFMNVNYSKNENLIKA</sequence>
<feature type="coiled-coil region" evidence="13">
    <location>
        <begin position="305"/>
        <end position="339"/>
    </location>
</feature>
<evidence type="ECO:0000256" key="4">
    <source>
        <dbReference type="ARBA" id="ARBA00022490"/>
    </source>
</evidence>
<dbReference type="GO" id="GO:0071222">
    <property type="term" value="P:cellular response to lipopolysaccharide"/>
    <property type="evidence" value="ECO:0007669"/>
    <property type="project" value="TreeGrafter"/>
</dbReference>
<evidence type="ECO:0000259" key="15">
    <source>
        <dbReference type="Pfam" id="PF16516"/>
    </source>
</evidence>
<dbReference type="Ensembl" id="ENSCCRT00010085568.1">
    <property type="protein sequence ID" value="ENSCCRP00010077124.1"/>
    <property type="gene ID" value="ENSCCRG00010033710.1"/>
</dbReference>
<feature type="domain" description="NF-kappa-B essential modulator NEMO CC2-LZ" evidence="15">
    <location>
        <begin position="384"/>
        <end position="479"/>
    </location>
</feature>
<dbReference type="FunFam" id="1.20.5.990:FF:000001">
    <property type="entry name" value="TNFAIP3 interacting protein 1"/>
    <property type="match status" value="1"/>
</dbReference>
<dbReference type="Gene3D" id="1.20.5.990">
    <property type="entry name" value="Nemo cc2-lz domain - 1d5 darpin complex"/>
    <property type="match status" value="1"/>
</dbReference>
<dbReference type="GO" id="GO:0005634">
    <property type="term" value="C:nucleus"/>
    <property type="evidence" value="ECO:0007669"/>
    <property type="project" value="UniProtKB-SubCell"/>
</dbReference>
<feature type="coiled-coil region" evidence="13">
    <location>
        <begin position="28"/>
        <end position="79"/>
    </location>
</feature>
<evidence type="ECO:0000256" key="13">
    <source>
        <dbReference type="SAM" id="Coils"/>
    </source>
</evidence>
<feature type="compositionally biased region" description="Basic and acidic residues" evidence="14">
    <location>
        <begin position="243"/>
        <end position="270"/>
    </location>
</feature>
<comment type="subcellular location">
    <subcellularLocation>
        <location evidence="2">Cytoplasm</location>
    </subcellularLocation>
    <subcellularLocation>
        <location evidence="1">Nucleus</location>
    </subcellularLocation>
</comment>